<dbReference type="GO" id="GO:0005506">
    <property type="term" value="F:iron ion binding"/>
    <property type="evidence" value="ECO:0007669"/>
    <property type="project" value="InterPro"/>
</dbReference>
<dbReference type="InterPro" id="IPR050307">
    <property type="entry name" value="Sterol_Desaturase_Related"/>
</dbReference>
<dbReference type="PANTHER" id="PTHR11863">
    <property type="entry name" value="STEROL DESATURASE"/>
    <property type="match status" value="1"/>
</dbReference>
<evidence type="ECO:0000256" key="1">
    <source>
        <dbReference type="ARBA" id="ARBA00004370"/>
    </source>
</evidence>
<gene>
    <name evidence="8" type="primary">LOC100898727</name>
</gene>
<evidence type="ECO:0000313" key="8">
    <source>
        <dbReference type="RefSeq" id="XP_003737711.1"/>
    </source>
</evidence>
<sequence>MDYVLEISDDLLLDRVYEAVVPCDSFLSPYLVPFSGESRTCIDGSLLPRGNIYRQYISVSLVVWLLGVIFYFLFAPLSYWFLFDKRTFKHPRYLRNQIRMEISLTMAAMPVMSLLTAFWFVAEIRGYSKLYGDLNEHGLLYLALQLPLIVVFSDCLIYFIHRGLHHRLLYKHLHKPHHRWIVPTPFASHAFHPLDGYVQSLPYHIFPFLFPLNKLMYLAMFVFINLWTIMIHDGEAFANNSVINGAACHTVHHLYYRYNYGQFTTLWDRLGGSYRKPDEEICDPTLKMASGTWTKQVCEVDQMIEREEDGDDRTYQGKTLGITNES</sequence>
<evidence type="ECO:0000256" key="4">
    <source>
        <dbReference type="ARBA" id="ARBA00023136"/>
    </source>
</evidence>
<proteinExistence type="predicted"/>
<dbReference type="AlphaFoldDB" id="A0AAJ6VV62"/>
<evidence type="ECO:0000256" key="5">
    <source>
        <dbReference type="SAM" id="Phobius"/>
    </source>
</evidence>
<accession>A0AAJ6VV62</accession>
<dbReference type="GO" id="GO:0016491">
    <property type="term" value="F:oxidoreductase activity"/>
    <property type="evidence" value="ECO:0007669"/>
    <property type="project" value="InterPro"/>
</dbReference>
<dbReference type="GO" id="GO:0016020">
    <property type="term" value="C:membrane"/>
    <property type="evidence" value="ECO:0007669"/>
    <property type="project" value="UniProtKB-SubCell"/>
</dbReference>
<dbReference type="KEGG" id="goe:100898727"/>
<comment type="subcellular location">
    <subcellularLocation>
        <location evidence="1">Membrane</location>
    </subcellularLocation>
</comment>
<feature type="domain" description="Fatty acid hydroxylase" evidence="6">
    <location>
        <begin position="148"/>
        <end position="272"/>
    </location>
</feature>
<feature type="transmembrane region" description="Helical" evidence="5">
    <location>
        <begin position="102"/>
        <end position="122"/>
    </location>
</feature>
<reference evidence="8" key="1">
    <citation type="submission" date="2025-08" db="UniProtKB">
        <authorList>
            <consortium name="RefSeq"/>
        </authorList>
    </citation>
    <scope>IDENTIFICATION</scope>
</reference>
<keyword evidence="4 5" id="KW-0472">Membrane</keyword>
<dbReference type="Proteomes" id="UP000694867">
    <property type="component" value="Unplaced"/>
</dbReference>
<dbReference type="RefSeq" id="XP_003737711.1">
    <property type="nucleotide sequence ID" value="XM_003737663.2"/>
</dbReference>
<protein>
    <submittedName>
        <fullName evidence="8">Probable Delta(7)-sterol 5(6)-desaturase</fullName>
    </submittedName>
</protein>
<dbReference type="Pfam" id="PF04116">
    <property type="entry name" value="FA_hydroxylase"/>
    <property type="match status" value="1"/>
</dbReference>
<evidence type="ECO:0000256" key="3">
    <source>
        <dbReference type="ARBA" id="ARBA00022989"/>
    </source>
</evidence>
<evidence type="ECO:0000259" key="6">
    <source>
        <dbReference type="Pfam" id="PF04116"/>
    </source>
</evidence>
<keyword evidence="3 5" id="KW-1133">Transmembrane helix</keyword>
<dbReference type="GO" id="GO:0008610">
    <property type="term" value="P:lipid biosynthetic process"/>
    <property type="evidence" value="ECO:0007669"/>
    <property type="project" value="InterPro"/>
</dbReference>
<keyword evidence="2 5" id="KW-0812">Transmembrane</keyword>
<feature type="transmembrane region" description="Helical" evidence="5">
    <location>
        <begin position="215"/>
        <end position="232"/>
    </location>
</feature>
<evidence type="ECO:0000256" key="2">
    <source>
        <dbReference type="ARBA" id="ARBA00022692"/>
    </source>
</evidence>
<dbReference type="GeneID" id="100898727"/>
<keyword evidence="7" id="KW-1185">Reference proteome</keyword>
<organism evidence="7 8">
    <name type="scientific">Galendromus occidentalis</name>
    <name type="common">western predatory mite</name>
    <dbReference type="NCBI Taxonomy" id="34638"/>
    <lineage>
        <taxon>Eukaryota</taxon>
        <taxon>Metazoa</taxon>
        <taxon>Ecdysozoa</taxon>
        <taxon>Arthropoda</taxon>
        <taxon>Chelicerata</taxon>
        <taxon>Arachnida</taxon>
        <taxon>Acari</taxon>
        <taxon>Parasitiformes</taxon>
        <taxon>Mesostigmata</taxon>
        <taxon>Gamasina</taxon>
        <taxon>Phytoseioidea</taxon>
        <taxon>Phytoseiidae</taxon>
        <taxon>Typhlodrominae</taxon>
        <taxon>Galendromus</taxon>
    </lineage>
</organism>
<feature type="transmembrane region" description="Helical" evidence="5">
    <location>
        <begin position="56"/>
        <end position="82"/>
    </location>
</feature>
<evidence type="ECO:0000313" key="7">
    <source>
        <dbReference type="Proteomes" id="UP000694867"/>
    </source>
</evidence>
<dbReference type="InterPro" id="IPR006694">
    <property type="entry name" value="Fatty_acid_hydroxylase"/>
</dbReference>
<feature type="transmembrane region" description="Helical" evidence="5">
    <location>
        <begin position="142"/>
        <end position="161"/>
    </location>
</feature>
<name>A0AAJ6VV62_9ACAR</name>